<dbReference type="AlphaFoldDB" id="A0AAD3MDH2"/>
<evidence type="ECO:0000259" key="1">
    <source>
        <dbReference type="Pfam" id="PF18459"/>
    </source>
</evidence>
<dbReference type="EMBL" id="BRZM01000011">
    <property type="protein sequence ID" value="GLD51484.1"/>
    <property type="molecule type" value="Genomic_DNA"/>
</dbReference>
<reference evidence="2" key="1">
    <citation type="submission" date="2022-08" db="EMBL/GenBank/DDBJ databases">
        <title>Genome sequencing of akame (Lates japonicus).</title>
        <authorList>
            <person name="Hashiguchi Y."/>
            <person name="Takahashi H."/>
        </authorList>
    </citation>
    <scope>NUCLEOTIDE SEQUENCE</scope>
    <source>
        <strain evidence="2">Kochi</strain>
    </source>
</reference>
<feature type="domain" description="Proprotein convertase subtilisin/kexin type 9 C-terminal" evidence="1">
    <location>
        <begin position="54"/>
        <end position="104"/>
    </location>
</feature>
<comment type="caution">
    <text evidence="2">The sequence shown here is derived from an EMBL/GenBank/DDBJ whole genome shotgun (WGS) entry which is preliminary data.</text>
</comment>
<dbReference type="Gene3D" id="2.60.120.690">
    <property type="entry name" value="Proprotein convertase subtilisin/kexin type 9"/>
    <property type="match status" value="1"/>
</dbReference>
<protein>
    <submittedName>
        <fullName evidence="2">Proprotein convertase subtilisin/kexin type 9 isoform X1</fullName>
    </submittedName>
</protein>
<keyword evidence="3" id="KW-1185">Reference proteome</keyword>
<accession>A0AAD3MDH2</accession>
<gene>
    <name evidence="2" type="ORF">AKAME5_000452800</name>
</gene>
<dbReference type="Pfam" id="PF18459">
    <property type="entry name" value="PCSK9_C1"/>
    <property type="match status" value="1"/>
</dbReference>
<proteinExistence type="predicted"/>
<organism evidence="2 3">
    <name type="scientific">Lates japonicus</name>
    <name type="common">Japanese lates</name>
    <dbReference type="NCBI Taxonomy" id="270547"/>
    <lineage>
        <taxon>Eukaryota</taxon>
        <taxon>Metazoa</taxon>
        <taxon>Chordata</taxon>
        <taxon>Craniata</taxon>
        <taxon>Vertebrata</taxon>
        <taxon>Euteleostomi</taxon>
        <taxon>Actinopterygii</taxon>
        <taxon>Neopterygii</taxon>
        <taxon>Teleostei</taxon>
        <taxon>Neoteleostei</taxon>
        <taxon>Acanthomorphata</taxon>
        <taxon>Carangaria</taxon>
        <taxon>Carangaria incertae sedis</taxon>
        <taxon>Centropomidae</taxon>
        <taxon>Lates</taxon>
    </lineage>
</organism>
<dbReference type="Proteomes" id="UP001279410">
    <property type="component" value="Unassembled WGS sequence"/>
</dbReference>
<evidence type="ECO:0000313" key="3">
    <source>
        <dbReference type="Proteomes" id="UP001279410"/>
    </source>
</evidence>
<evidence type="ECO:0000313" key="2">
    <source>
        <dbReference type="EMBL" id="GLD51484.1"/>
    </source>
</evidence>
<name>A0AAD3MDH2_LATJO</name>
<sequence>MILSSNQNMSPVQVLQTMLQHSIGNTVNLLSLSDTHRLTTPNLVAAMPPANSTTNVELLCRSVWSERSGVTSTDRAVSRCRQGEEMMGCSSYAPDGVRVGETITGVHLGPCWGLILPATSRWGDLSLGRTLTDCALICDSAVLGPVAGATAAVSAIATGEAGLAVCCRVQTSRAARPDSSMSLSQTTLSPAP</sequence>
<dbReference type="InterPro" id="IPR041254">
    <property type="entry name" value="PCSK9_C1"/>
</dbReference>